<proteinExistence type="predicted"/>
<keyword evidence="3" id="KW-1185">Reference proteome</keyword>
<reference evidence="2 3" key="1">
    <citation type="submission" date="2020-01" db="EMBL/GenBank/DDBJ databases">
        <title>Patterns of diversity and host range of bacteriophage communities associated with bean-nodulatin bacteria.</title>
        <authorList>
            <person name="Vann Cauwenberghe J."/>
            <person name="Santamaria R.I."/>
            <person name="Bustos P."/>
            <person name="Juarez S."/>
            <person name="Gonzalez V."/>
        </authorList>
    </citation>
    <scope>NUCLEOTIDE SEQUENCE [LARGE SCALE GENOMIC DNA]</scope>
    <source>
        <strain evidence="3">RHph</strain>
    </source>
</reference>
<evidence type="ECO:0000313" key="3">
    <source>
        <dbReference type="Proteomes" id="UP000655883"/>
    </source>
</evidence>
<feature type="compositionally biased region" description="Polar residues" evidence="1">
    <location>
        <begin position="482"/>
        <end position="492"/>
    </location>
</feature>
<feature type="compositionally biased region" description="Basic and acidic residues" evidence="1">
    <location>
        <begin position="493"/>
        <end position="504"/>
    </location>
</feature>
<evidence type="ECO:0000313" key="2">
    <source>
        <dbReference type="EMBL" id="QIG72919.1"/>
    </source>
</evidence>
<name>A0A7S5RHF7_9CAUD</name>
<dbReference type="Proteomes" id="UP000655883">
    <property type="component" value="Segment"/>
</dbReference>
<organism evidence="2 3">
    <name type="scientific">Rhizobium phage RHph_Y65</name>
    <dbReference type="NCBI Taxonomy" id="2509785"/>
    <lineage>
        <taxon>Viruses</taxon>
        <taxon>Duplodnaviria</taxon>
        <taxon>Heunggongvirae</taxon>
        <taxon>Uroviricota</taxon>
        <taxon>Caudoviricetes</taxon>
        <taxon>Kleczkowskaviridae</taxon>
        <taxon>Cuauhnahuacvirus</taxon>
        <taxon>Cuauhnahuacvirus Y65</taxon>
    </lineage>
</organism>
<protein>
    <submittedName>
        <fullName evidence="2">Portal vertex protein of head</fullName>
    </submittedName>
</protein>
<feature type="region of interest" description="Disordered" evidence="1">
    <location>
        <begin position="476"/>
        <end position="514"/>
    </location>
</feature>
<evidence type="ECO:0000256" key="1">
    <source>
        <dbReference type="SAM" id="MobiDB-lite"/>
    </source>
</evidence>
<accession>A0A7S5RHF7</accession>
<dbReference type="EMBL" id="MN988525">
    <property type="protein sequence ID" value="QIG72919.1"/>
    <property type="molecule type" value="Genomic_DNA"/>
</dbReference>
<sequence>MAGLFERLYGSVFEAKTTPAPVAKKSTGATPKASPVVASAMASVFTSAVNSRDDYLKEFNQVKGYYLVDALLTNISEDALTPDISSGEILKVTSPNEKYNRELEKFQKMFDLDNIVNDITPDLLSYGEYPLRMTIQPGKGVTEITDDLNPSAILGFYRQGYPFKFLVKTKNRSNQDSYELKDPHEIAHFILSGRKIRVPTFSEHEKQELSKIEGLSQLPSHARIGKPILFGVLSKIKELQLLEKLIPAVKLSDITAGSIVGVEVPASTDPKEAFNIAREYENLFNKKIAVDPQSGMLTASDILTVAGRIKVVPTFAGKGGMQNIDVRNNSNVSDVMNTIRDTRDVICTSIGFPTELFFGGASKTETIKKYARYLRKIKAIQNSIASGVLQICLTHLKNCTATRDVTLADLEVQFLNETVNVDELEKLEYHDATVGMLRNTFTFLNDIEEAGLNDIVDEDALKTFLQDKLNFLKYDGEHKGNSRNTNQPNPKTSKLEPKIVKDSDSKDDDGSAPS</sequence>
<gene>
    <name evidence="2" type="ORF">EVB97_381</name>
</gene>